<protein>
    <submittedName>
        <fullName evidence="2">Uncharacterized protein</fullName>
    </submittedName>
</protein>
<dbReference type="RefSeq" id="XP_045262898.1">
    <property type="nucleotide sequence ID" value="XM_045404955.1"/>
</dbReference>
<feature type="region of interest" description="Disordered" evidence="1">
    <location>
        <begin position="1"/>
        <end position="152"/>
    </location>
</feature>
<dbReference type="GeneID" id="69012070"/>
<dbReference type="AlphaFoldDB" id="A0A8H4CH60"/>
<feature type="region of interest" description="Disordered" evidence="1">
    <location>
        <begin position="495"/>
        <end position="529"/>
    </location>
</feature>
<evidence type="ECO:0000313" key="2">
    <source>
        <dbReference type="EMBL" id="KAF3803739.1"/>
    </source>
</evidence>
<evidence type="ECO:0000256" key="1">
    <source>
        <dbReference type="SAM" id="MobiDB-lite"/>
    </source>
</evidence>
<name>A0A8H4CH60_COLGL</name>
<dbReference type="Proteomes" id="UP000613401">
    <property type="component" value="Unassembled WGS sequence"/>
</dbReference>
<feature type="region of interest" description="Disordered" evidence="1">
    <location>
        <begin position="166"/>
        <end position="210"/>
    </location>
</feature>
<reference evidence="2" key="1">
    <citation type="journal article" date="2020" name="Phytopathology">
        <title>Genome sequence and comparative analysis of Colletotrichum gloeosporioides isolated from Liriodendron leaves.</title>
        <authorList>
            <person name="Fu F.F."/>
            <person name="Hao Z."/>
            <person name="Wang P."/>
            <person name="Lu Y."/>
            <person name="Xue L.J."/>
            <person name="Wei G."/>
            <person name="Tian Y."/>
            <person name="Baishi H."/>
            <person name="Xu H."/>
            <person name="Shi J."/>
            <person name="Cheng T."/>
            <person name="Wang G."/>
            <person name="Yi Y."/>
            <person name="Chen J."/>
        </authorList>
    </citation>
    <scope>NUCLEOTIDE SEQUENCE</scope>
    <source>
        <strain evidence="2">Lc1</strain>
    </source>
</reference>
<keyword evidence="3" id="KW-1185">Reference proteome</keyword>
<feature type="compositionally biased region" description="Polar residues" evidence="1">
    <location>
        <begin position="1"/>
        <end position="47"/>
    </location>
</feature>
<feature type="compositionally biased region" description="Polar residues" evidence="1">
    <location>
        <begin position="70"/>
        <end position="80"/>
    </location>
</feature>
<gene>
    <name evidence="2" type="ORF">GCG54_00004918</name>
</gene>
<feature type="region of interest" description="Disordered" evidence="1">
    <location>
        <begin position="290"/>
        <end position="314"/>
    </location>
</feature>
<accession>A0A8H4CH60</accession>
<sequence length="529" mass="59123">MAQYSRPTTPLNGPDQTSQSQSPASPLSTNQQTEGPSQEGPLTSPWTGYQLHQDMMYEPEPVYPPPRSFFGSSAEQTTLANVGPRFSDANPPYAHSPASPHSSHRSQDVGPRFGNVDSPHPRSPMISHSRSPDLENDDNADLEPLMKSPTVSYKYDFQFGDTDDEIRTFLRDNESASNADNHSDMQADDNYNNSQADDGDADTQTHDWRNVNLQDIYVENAPDVSSQPDDQLQEIIKPQHPELKMQGRQPWRRVTKKVLEDGRKQLEEALSWSRSEEGQRCRRRHRELARAEIAKHRPPSPGPDDDFDLDWEEPPTASDALEVDIWASTTFQPKKTLYTGGFGFKANEAVGKDAYKVSIWDRTTFLPMETLYSGGFGFKVEEVDDEEETVVSGLEPTVEEAEEGLMKDTDVSAVAKHGRDESSDDDNSEVDIWASTTFQPKKTLYTGGFGFKVRTLDRDLDAIRKESARGEDFEVEEVDDEEATVVSGLEPIIEEAGEGLMKDTDLSAVAKHGGDESSDDDNSPKRQKR</sequence>
<feature type="compositionally biased region" description="Acidic residues" evidence="1">
    <location>
        <begin position="303"/>
        <end position="313"/>
    </location>
</feature>
<reference evidence="2" key="2">
    <citation type="submission" date="2020-03" db="EMBL/GenBank/DDBJ databases">
        <authorList>
            <person name="Fu F.-F."/>
            <person name="Chen J."/>
        </authorList>
    </citation>
    <scope>NUCLEOTIDE SEQUENCE</scope>
    <source>
        <strain evidence="2">Lc1</strain>
    </source>
</reference>
<evidence type="ECO:0000313" key="3">
    <source>
        <dbReference type="Proteomes" id="UP000613401"/>
    </source>
</evidence>
<proteinExistence type="predicted"/>
<comment type="caution">
    <text evidence="2">The sequence shown here is derived from an EMBL/GenBank/DDBJ whole genome shotgun (WGS) entry which is preliminary data.</text>
</comment>
<feature type="compositionally biased region" description="Low complexity" evidence="1">
    <location>
        <begin position="89"/>
        <end position="101"/>
    </location>
</feature>
<organism evidence="2 3">
    <name type="scientific">Colletotrichum gloeosporioides</name>
    <name type="common">Anthracnose fungus</name>
    <name type="synonym">Glomerella cingulata</name>
    <dbReference type="NCBI Taxonomy" id="474922"/>
    <lineage>
        <taxon>Eukaryota</taxon>
        <taxon>Fungi</taxon>
        <taxon>Dikarya</taxon>
        <taxon>Ascomycota</taxon>
        <taxon>Pezizomycotina</taxon>
        <taxon>Sordariomycetes</taxon>
        <taxon>Hypocreomycetidae</taxon>
        <taxon>Glomerellales</taxon>
        <taxon>Glomerellaceae</taxon>
        <taxon>Colletotrichum</taxon>
        <taxon>Colletotrichum gloeosporioides species complex</taxon>
    </lineage>
</organism>
<dbReference type="EMBL" id="WVTB01000054">
    <property type="protein sequence ID" value="KAF3803739.1"/>
    <property type="molecule type" value="Genomic_DNA"/>
</dbReference>